<dbReference type="InterPro" id="IPR020103">
    <property type="entry name" value="PsdUridine_synth_cat_dom_sf"/>
</dbReference>
<evidence type="ECO:0000256" key="3">
    <source>
        <dbReference type="PIRSR" id="PIRSR606225-1"/>
    </source>
</evidence>
<proteinExistence type="inferred from homology"/>
<name>A0A9D2NWK2_9FIRM</name>
<protein>
    <recommendedName>
        <fullName evidence="4">Pseudouridine synthase</fullName>
        <ecNumber evidence="4">5.4.99.-</ecNumber>
    </recommendedName>
</protein>
<dbReference type="Gene3D" id="3.30.2350.10">
    <property type="entry name" value="Pseudouridine synthase"/>
    <property type="match status" value="1"/>
</dbReference>
<dbReference type="AlphaFoldDB" id="A0A9D2NWK2"/>
<evidence type="ECO:0000256" key="1">
    <source>
        <dbReference type="ARBA" id="ARBA00000073"/>
    </source>
</evidence>
<dbReference type="InterPro" id="IPR006225">
    <property type="entry name" value="PsdUridine_synth_RluC/D"/>
</dbReference>
<comment type="caution">
    <text evidence="6">The sequence shown here is derived from an EMBL/GenBank/DDBJ whole genome shotgun (WGS) entry which is preliminary data.</text>
</comment>
<reference evidence="6" key="1">
    <citation type="journal article" date="2021" name="PeerJ">
        <title>Extensive microbial diversity within the chicken gut microbiome revealed by metagenomics and culture.</title>
        <authorList>
            <person name="Gilroy R."/>
            <person name="Ravi A."/>
            <person name="Getino M."/>
            <person name="Pursley I."/>
            <person name="Horton D.L."/>
            <person name="Alikhan N.F."/>
            <person name="Baker D."/>
            <person name="Gharbi K."/>
            <person name="Hall N."/>
            <person name="Watson M."/>
            <person name="Adriaenssens E.M."/>
            <person name="Foster-Nyarko E."/>
            <person name="Jarju S."/>
            <person name="Secka A."/>
            <person name="Antonio M."/>
            <person name="Oren A."/>
            <person name="Chaudhuri R.R."/>
            <person name="La Ragione R."/>
            <person name="Hildebrand F."/>
            <person name="Pallen M.J."/>
        </authorList>
    </citation>
    <scope>NUCLEOTIDE SEQUENCE</scope>
    <source>
        <strain evidence="6">CHK186-1790</strain>
    </source>
</reference>
<dbReference type="PANTHER" id="PTHR21600:SF87">
    <property type="entry name" value="RNA PSEUDOURIDYLATE SYNTHASE DOMAIN-CONTAINING PROTEIN 1"/>
    <property type="match status" value="1"/>
</dbReference>
<comment type="function">
    <text evidence="4">Responsible for synthesis of pseudouridine from uracil.</text>
</comment>
<dbReference type="PANTHER" id="PTHR21600">
    <property type="entry name" value="MITOCHONDRIAL RNA PSEUDOURIDINE SYNTHASE"/>
    <property type="match status" value="1"/>
</dbReference>
<comment type="similarity">
    <text evidence="2 4">Belongs to the pseudouridine synthase RluA family.</text>
</comment>
<evidence type="ECO:0000313" key="7">
    <source>
        <dbReference type="Proteomes" id="UP000823882"/>
    </source>
</evidence>
<dbReference type="EMBL" id="DWWJ01000005">
    <property type="protein sequence ID" value="HJC39996.1"/>
    <property type="molecule type" value="Genomic_DNA"/>
</dbReference>
<evidence type="ECO:0000256" key="2">
    <source>
        <dbReference type="ARBA" id="ARBA00010876"/>
    </source>
</evidence>
<dbReference type="GO" id="GO:0000455">
    <property type="term" value="P:enzyme-directed rRNA pseudouridine synthesis"/>
    <property type="evidence" value="ECO:0007669"/>
    <property type="project" value="TreeGrafter"/>
</dbReference>
<dbReference type="EC" id="5.4.99.-" evidence="4"/>
<comment type="catalytic activity">
    <reaction evidence="1 4">
        <text>a uridine in RNA = a pseudouridine in RNA</text>
        <dbReference type="Rhea" id="RHEA:48348"/>
        <dbReference type="Rhea" id="RHEA-COMP:12068"/>
        <dbReference type="Rhea" id="RHEA-COMP:12069"/>
        <dbReference type="ChEBI" id="CHEBI:65314"/>
        <dbReference type="ChEBI" id="CHEBI:65315"/>
    </reaction>
</comment>
<dbReference type="InterPro" id="IPR006145">
    <property type="entry name" value="PsdUridine_synth_RsuA/RluA"/>
</dbReference>
<dbReference type="Proteomes" id="UP000823882">
    <property type="component" value="Unassembled WGS sequence"/>
</dbReference>
<evidence type="ECO:0000256" key="4">
    <source>
        <dbReference type="RuleBase" id="RU362028"/>
    </source>
</evidence>
<dbReference type="GO" id="GO:0009982">
    <property type="term" value="F:pseudouridine synthase activity"/>
    <property type="evidence" value="ECO:0007669"/>
    <property type="project" value="InterPro"/>
</dbReference>
<evidence type="ECO:0000259" key="5">
    <source>
        <dbReference type="Pfam" id="PF00849"/>
    </source>
</evidence>
<keyword evidence="4" id="KW-0413">Isomerase</keyword>
<dbReference type="CDD" id="cd02869">
    <property type="entry name" value="PseudoU_synth_RluA_like"/>
    <property type="match status" value="1"/>
</dbReference>
<dbReference type="GO" id="GO:0003723">
    <property type="term" value="F:RNA binding"/>
    <property type="evidence" value="ECO:0007669"/>
    <property type="project" value="InterPro"/>
</dbReference>
<organism evidence="6 7">
    <name type="scientific">Candidatus Intestinimonas pullistercoris</name>
    <dbReference type="NCBI Taxonomy" id="2838623"/>
    <lineage>
        <taxon>Bacteria</taxon>
        <taxon>Bacillati</taxon>
        <taxon>Bacillota</taxon>
        <taxon>Clostridia</taxon>
        <taxon>Eubacteriales</taxon>
        <taxon>Intestinimonas</taxon>
    </lineage>
</organism>
<sequence>MAERQVRRVCLTVPPERAGQKVDTLLRKELGLSGTVIRRIKWLPDGILLDGTRVFTSCRVEPGQVLSVRLSDPEVRSGVVPAPGPLDIVYEDGDLLVVNKAPGVLVHPGTGHFSDTIGNFLMEYYKNQGIEADFHPVHRLDKGTSGLLVVAKHPHAQERLKGQLHTAEFRRTYLAICLGSPPAEAGEVDAPIGMAEGSILARAVRPDGLPARTRYQVLKRQGNRTLVRLELVTGRTHQVRVHMAYLGCPLAGDFLYGVEDPDLIGRPALHSWRLEVRQPVTGEQLTFQAALPEDMARLMA</sequence>
<feature type="domain" description="Pseudouridine synthase RsuA/RluA-like" evidence="5">
    <location>
        <begin position="94"/>
        <end position="244"/>
    </location>
</feature>
<accession>A0A9D2NWK2</accession>
<dbReference type="InterPro" id="IPR006224">
    <property type="entry name" value="PsdUridine_synth_RluA-like_CS"/>
</dbReference>
<dbReference type="GO" id="GO:0140098">
    <property type="term" value="F:catalytic activity, acting on RNA"/>
    <property type="evidence" value="ECO:0007669"/>
    <property type="project" value="UniProtKB-ARBA"/>
</dbReference>
<feature type="active site" evidence="3">
    <location>
        <position position="141"/>
    </location>
</feature>
<dbReference type="SUPFAM" id="SSF55120">
    <property type="entry name" value="Pseudouridine synthase"/>
    <property type="match status" value="1"/>
</dbReference>
<reference evidence="6" key="2">
    <citation type="submission" date="2021-04" db="EMBL/GenBank/DDBJ databases">
        <authorList>
            <person name="Gilroy R."/>
        </authorList>
    </citation>
    <scope>NUCLEOTIDE SEQUENCE</scope>
    <source>
        <strain evidence="6">CHK186-1790</strain>
    </source>
</reference>
<dbReference type="Pfam" id="PF00849">
    <property type="entry name" value="PseudoU_synth_2"/>
    <property type="match status" value="1"/>
</dbReference>
<dbReference type="PROSITE" id="PS01129">
    <property type="entry name" value="PSI_RLU"/>
    <property type="match status" value="1"/>
</dbReference>
<dbReference type="InterPro" id="IPR050188">
    <property type="entry name" value="RluA_PseudoU_synthase"/>
</dbReference>
<gene>
    <name evidence="6" type="ORF">H9701_00395</name>
</gene>
<dbReference type="NCBIfam" id="TIGR00005">
    <property type="entry name" value="rluA_subfam"/>
    <property type="match status" value="1"/>
</dbReference>
<evidence type="ECO:0000313" key="6">
    <source>
        <dbReference type="EMBL" id="HJC39996.1"/>
    </source>
</evidence>